<dbReference type="STRING" id="556484.B7FT30"/>
<dbReference type="Gene3D" id="3.30.830.10">
    <property type="entry name" value="Metalloenzyme, LuxS/M16 peptidase-like"/>
    <property type="match status" value="4"/>
</dbReference>
<keyword evidence="13" id="KW-1185">Reference proteome</keyword>
<proteinExistence type="inferred from homology"/>
<dbReference type="MEROPS" id="M16.008"/>
<dbReference type="Proteomes" id="UP000000759">
    <property type="component" value="Chromosome 2"/>
</dbReference>
<dbReference type="SUPFAM" id="SSF63411">
    <property type="entry name" value="LuxS/MPP-like metallohydrolase"/>
    <property type="match status" value="4"/>
</dbReference>
<reference evidence="12 13" key="1">
    <citation type="journal article" date="2008" name="Nature">
        <title>The Phaeodactylum genome reveals the evolutionary history of diatom genomes.</title>
        <authorList>
            <person name="Bowler C."/>
            <person name="Allen A.E."/>
            <person name="Badger J.H."/>
            <person name="Grimwood J."/>
            <person name="Jabbari K."/>
            <person name="Kuo A."/>
            <person name="Maheswari U."/>
            <person name="Martens C."/>
            <person name="Maumus F."/>
            <person name="Otillar R.P."/>
            <person name="Rayko E."/>
            <person name="Salamov A."/>
            <person name="Vandepoele K."/>
            <person name="Beszteri B."/>
            <person name="Gruber A."/>
            <person name="Heijde M."/>
            <person name="Katinka M."/>
            <person name="Mock T."/>
            <person name="Valentin K."/>
            <person name="Verret F."/>
            <person name="Berges J.A."/>
            <person name="Brownlee C."/>
            <person name="Cadoret J.P."/>
            <person name="Chiovitti A."/>
            <person name="Choi C.J."/>
            <person name="Coesel S."/>
            <person name="De Martino A."/>
            <person name="Detter J.C."/>
            <person name="Durkin C."/>
            <person name="Falciatore A."/>
            <person name="Fournet J."/>
            <person name="Haruta M."/>
            <person name="Huysman M.J."/>
            <person name="Jenkins B.D."/>
            <person name="Jiroutova K."/>
            <person name="Jorgensen R.E."/>
            <person name="Joubert Y."/>
            <person name="Kaplan A."/>
            <person name="Kroger N."/>
            <person name="Kroth P.G."/>
            <person name="La Roche J."/>
            <person name="Lindquist E."/>
            <person name="Lommer M."/>
            <person name="Martin-Jezequel V."/>
            <person name="Lopez P.J."/>
            <person name="Lucas S."/>
            <person name="Mangogna M."/>
            <person name="McGinnis K."/>
            <person name="Medlin L.K."/>
            <person name="Montsant A."/>
            <person name="Oudot-Le Secq M.P."/>
            <person name="Napoli C."/>
            <person name="Obornik M."/>
            <person name="Parker M.S."/>
            <person name="Petit J.L."/>
            <person name="Porcel B.M."/>
            <person name="Poulsen N."/>
            <person name="Robison M."/>
            <person name="Rychlewski L."/>
            <person name="Rynearson T.A."/>
            <person name="Schmutz J."/>
            <person name="Shapiro H."/>
            <person name="Siaut M."/>
            <person name="Stanley M."/>
            <person name="Sussman M.R."/>
            <person name="Taylor A.R."/>
            <person name="Vardi A."/>
            <person name="von Dassow P."/>
            <person name="Vyverman W."/>
            <person name="Willis A."/>
            <person name="Wyrwicz L.S."/>
            <person name="Rokhsar D.S."/>
            <person name="Weissenbach J."/>
            <person name="Armbrust E.V."/>
            <person name="Green B.R."/>
            <person name="Van de Peer Y."/>
            <person name="Grigoriev I.V."/>
        </authorList>
    </citation>
    <scope>NUCLEOTIDE SEQUENCE [LARGE SCALE GENOMIC DNA]</scope>
    <source>
        <strain evidence="12 13">CCAP 1055/1</strain>
    </source>
</reference>
<accession>B7FT30</accession>
<dbReference type="GeneID" id="7197229"/>
<dbReference type="GO" id="GO:0051603">
    <property type="term" value="P:proteolysis involved in protein catabolic process"/>
    <property type="evidence" value="ECO:0007669"/>
    <property type="project" value="TreeGrafter"/>
</dbReference>
<evidence type="ECO:0000313" key="13">
    <source>
        <dbReference type="Proteomes" id="UP000000759"/>
    </source>
</evidence>
<protein>
    <recommendedName>
        <fullName evidence="14">Insulysin</fullName>
    </recommendedName>
</protein>
<reference evidence="13" key="2">
    <citation type="submission" date="2008-08" db="EMBL/GenBank/DDBJ databases">
        <authorList>
            <consortium name="Diatom Consortium"/>
            <person name="Grigoriev I."/>
            <person name="Grimwood J."/>
            <person name="Kuo A."/>
            <person name="Otillar R.P."/>
            <person name="Salamov A."/>
            <person name="Detter J.C."/>
            <person name="Lindquist E."/>
            <person name="Shapiro H."/>
            <person name="Lucas S."/>
            <person name="Glavina del Rio T."/>
            <person name="Pitluck S."/>
            <person name="Rokhsar D."/>
            <person name="Bowler C."/>
        </authorList>
    </citation>
    <scope>GENOME REANNOTATION</scope>
    <source>
        <strain evidence="13">CCAP 1055/1</strain>
    </source>
</reference>
<organism evidence="12 13">
    <name type="scientific">Phaeodactylum tricornutum (strain CCAP 1055/1)</name>
    <dbReference type="NCBI Taxonomy" id="556484"/>
    <lineage>
        <taxon>Eukaryota</taxon>
        <taxon>Sar</taxon>
        <taxon>Stramenopiles</taxon>
        <taxon>Ochrophyta</taxon>
        <taxon>Bacillariophyta</taxon>
        <taxon>Bacillariophyceae</taxon>
        <taxon>Bacillariophycidae</taxon>
        <taxon>Naviculales</taxon>
        <taxon>Phaeodactylaceae</taxon>
        <taxon>Phaeodactylum</taxon>
    </lineage>
</organism>
<feature type="domain" description="Peptidase M16 middle/third" evidence="10">
    <location>
        <begin position="392"/>
        <end position="685"/>
    </location>
</feature>
<keyword evidence="2" id="KW-0645">Protease</keyword>
<dbReference type="InterPro" id="IPR011765">
    <property type="entry name" value="Pept_M16_N"/>
</dbReference>
<sequence>MATANFLDILKPPLDDREYVAYTLENGLRVLLCSDESSNEAAVAMDVHVGACSDPAEVPGMAHFNEHMLFLGTKKYPKEDSFEAFLASNGGSSNAYTASEDTVYFFDMAAEANAKFAEGLSRFGAFFTAPLFTEGATGRELNAIESENAKNLQSDTFRIFQIDKSRANPDHPYSKFFTGNKKTLLDDTKAKGLSLREELIKFYNNYYSANQMTLAIVAPQSIEDLKNMVTEAFLDIPNRNVDTPESSWAGIPPFIDESSIPSFKNAIEIVPVQDLRQIMISWPIVYSSEDQRQDDLLNKPTTYIAHLLGHEGPRSLLSYLKSRGWANSVGCANSEELSDFEVFEVVVGLTTQGLAQVDEVVESVYAYINMLRDRKIPNYVFEEVFRLEELQWRFLTKGSPRSYASSLSTAMQKYPPELYVAGPRRLAEALERSRKQAELLADNLTVDNALLTVMSKDFDNKTDRKEKWYGTDYRVRPLSVETLSRWRRGIRAEQIKIDFPRPNPFIPTEQGLRRSFESRMMPVPPPSLLRDDGPDGRWKVYFKADDRFGLPKGYIVFQVVTGEAFASPRSAALSNLFEVSIADKIGEYAYDASLAGLTYDVKIMPRGIRLTFGGYNDKLKRFASYISLKLTTEIRDVLPTSESVFDRYKDQVMRGLSAFDVKQPYFHASYYSQIALQPPRFQYDNTALREAIREVNLSDLIEYVNTLWKSGRGEALIQGNFDQKEAMELVKNIGDVLPFRPIVQEEYPSRLEALPLPAYGPKKLPTKLIVAEPNPDNENSVATVMLQSLGTSEKDHVLIELISSIVQEPFYNELRTKKQLGYIVSSGIRAVGNSRTLSFIVQSSVAPADKLSIEIVKFLNTVEDRFLNKLLKADLAVYVKSLIDRKTEPDKELATEVTRNWAEIASGRFQFDRIQREAAALLDVQKEDLLDFWRRIYTGDNCRVLVTQVVPRQGPASSPVPAKSTGYNDKDPLPEGLVLGIDDLDQFRADRQMST</sequence>
<evidence type="ECO:0000313" key="12">
    <source>
        <dbReference type="EMBL" id="EEC50579.1"/>
    </source>
</evidence>
<gene>
    <name evidence="12" type="ORF">PHATRDRAFT_18335</name>
</gene>
<evidence type="ECO:0008006" key="14">
    <source>
        <dbReference type="Google" id="ProtNLM"/>
    </source>
</evidence>
<evidence type="ECO:0000259" key="10">
    <source>
        <dbReference type="Pfam" id="PF16187"/>
    </source>
</evidence>
<evidence type="ECO:0000256" key="6">
    <source>
        <dbReference type="ARBA" id="ARBA00023049"/>
    </source>
</evidence>
<feature type="domain" description="Peptidase M16 C-terminal" evidence="9">
    <location>
        <begin position="196"/>
        <end position="383"/>
    </location>
</feature>
<dbReference type="AlphaFoldDB" id="B7FT30"/>
<dbReference type="InterPro" id="IPR032632">
    <property type="entry name" value="Peptidase_M16_M"/>
</dbReference>
<dbReference type="InterPro" id="IPR011249">
    <property type="entry name" value="Metalloenz_LuxS/M16"/>
</dbReference>
<dbReference type="GO" id="GO:0005739">
    <property type="term" value="C:mitochondrion"/>
    <property type="evidence" value="ECO:0007669"/>
    <property type="project" value="TreeGrafter"/>
</dbReference>
<evidence type="ECO:0000259" key="11">
    <source>
        <dbReference type="Pfam" id="PF22456"/>
    </source>
</evidence>
<dbReference type="Pfam" id="PF00675">
    <property type="entry name" value="Peptidase_M16"/>
    <property type="match status" value="1"/>
</dbReference>
<dbReference type="FunFam" id="3.30.830.10:FF:000005">
    <property type="entry name" value="nardilysin isoform X1"/>
    <property type="match status" value="1"/>
</dbReference>
<dbReference type="PANTHER" id="PTHR43690:SF18">
    <property type="entry name" value="INSULIN-DEGRADING ENZYME-RELATED"/>
    <property type="match status" value="1"/>
</dbReference>
<evidence type="ECO:0000259" key="8">
    <source>
        <dbReference type="Pfam" id="PF00675"/>
    </source>
</evidence>
<dbReference type="InParanoid" id="B7FT30"/>
<evidence type="ECO:0000256" key="4">
    <source>
        <dbReference type="ARBA" id="ARBA00022801"/>
    </source>
</evidence>
<keyword evidence="5" id="KW-0862">Zinc</keyword>
<keyword evidence="3" id="KW-0479">Metal-binding</keyword>
<dbReference type="InterPro" id="IPR050626">
    <property type="entry name" value="Peptidase_M16"/>
</dbReference>
<dbReference type="GO" id="GO:0043171">
    <property type="term" value="P:peptide catabolic process"/>
    <property type="evidence" value="ECO:0007669"/>
    <property type="project" value="TreeGrafter"/>
</dbReference>
<evidence type="ECO:0000256" key="1">
    <source>
        <dbReference type="ARBA" id="ARBA00007261"/>
    </source>
</evidence>
<feature type="region of interest" description="Disordered" evidence="7">
    <location>
        <begin position="953"/>
        <end position="974"/>
    </location>
</feature>
<evidence type="ECO:0000256" key="7">
    <source>
        <dbReference type="SAM" id="MobiDB-lite"/>
    </source>
</evidence>
<dbReference type="RefSeq" id="XP_002177765.1">
    <property type="nucleotide sequence ID" value="XM_002177729.1"/>
</dbReference>
<feature type="domain" description="Peptidase M16 N-terminal" evidence="8">
    <location>
        <begin position="29"/>
        <end position="170"/>
    </location>
</feature>
<dbReference type="GO" id="GO:0005829">
    <property type="term" value="C:cytosol"/>
    <property type="evidence" value="ECO:0007669"/>
    <property type="project" value="TreeGrafter"/>
</dbReference>
<dbReference type="Pfam" id="PF22456">
    <property type="entry name" value="PqqF-like_C_4"/>
    <property type="match status" value="1"/>
</dbReference>
<evidence type="ECO:0000256" key="3">
    <source>
        <dbReference type="ARBA" id="ARBA00022723"/>
    </source>
</evidence>
<dbReference type="KEGG" id="pti:PHATRDRAFT_18335"/>
<dbReference type="InterPro" id="IPR007863">
    <property type="entry name" value="Peptidase_M16_C"/>
</dbReference>
<keyword evidence="4" id="KW-0378">Hydrolase</keyword>
<keyword evidence="6" id="KW-0482">Metalloprotease</keyword>
<dbReference type="OrthoDB" id="952271at2759"/>
<name>B7FT30_PHATC</name>
<evidence type="ECO:0000256" key="5">
    <source>
        <dbReference type="ARBA" id="ARBA00022833"/>
    </source>
</evidence>
<dbReference type="PaxDb" id="2850-Phatr18335"/>
<dbReference type="InterPro" id="IPR054734">
    <property type="entry name" value="PqqF-like_C_4"/>
</dbReference>
<dbReference type="PANTHER" id="PTHR43690">
    <property type="entry name" value="NARDILYSIN"/>
    <property type="match status" value="1"/>
</dbReference>
<dbReference type="eggNOG" id="KOG0959">
    <property type="taxonomic scope" value="Eukaryota"/>
</dbReference>
<dbReference type="GO" id="GO:0004222">
    <property type="term" value="F:metalloendopeptidase activity"/>
    <property type="evidence" value="ECO:0007669"/>
    <property type="project" value="TreeGrafter"/>
</dbReference>
<dbReference type="Pfam" id="PF16187">
    <property type="entry name" value="Peptidase_M16_M"/>
    <property type="match status" value="1"/>
</dbReference>
<feature type="domain" description="Coenzyme PQQ synthesis protein F-like C-terminal lobe" evidence="11">
    <location>
        <begin position="801"/>
        <end position="901"/>
    </location>
</feature>
<dbReference type="GO" id="GO:0046872">
    <property type="term" value="F:metal ion binding"/>
    <property type="evidence" value="ECO:0007669"/>
    <property type="project" value="UniProtKB-KW"/>
</dbReference>
<dbReference type="HOGENOM" id="CLU_004639_1_1_1"/>
<comment type="similarity">
    <text evidence="1">Belongs to the peptidase M16 family.</text>
</comment>
<dbReference type="EMBL" id="CM000606">
    <property type="protein sequence ID" value="EEC50579.1"/>
    <property type="molecule type" value="Genomic_DNA"/>
</dbReference>
<evidence type="ECO:0000259" key="9">
    <source>
        <dbReference type="Pfam" id="PF05193"/>
    </source>
</evidence>
<evidence type="ECO:0000256" key="2">
    <source>
        <dbReference type="ARBA" id="ARBA00022670"/>
    </source>
</evidence>
<dbReference type="Pfam" id="PF05193">
    <property type="entry name" value="Peptidase_M16_C"/>
    <property type="match status" value="1"/>
</dbReference>
<dbReference type="FunFam" id="3.30.830.10:FF:000132">
    <property type="entry name" value="Protease of the insulinase family"/>
    <property type="match status" value="1"/>
</dbReference>